<gene>
    <name evidence="8" type="ORF">B7H23_08490</name>
</gene>
<feature type="compositionally biased region" description="Basic and acidic residues" evidence="5">
    <location>
        <begin position="1"/>
        <end position="22"/>
    </location>
</feature>
<dbReference type="PANTHER" id="PTHR36837">
    <property type="entry name" value="POLY(3-HYDROXYALKANOATE) POLYMERASE SUBUNIT PHAC"/>
    <property type="match status" value="1"/>
</dbReference>
<evidence type="ECO:0000259" key="6">
    <source>
        <dbReference type="Pfam" id="PF00561"/>
    </source>
</evidence>
<evidence type="ECO:0000313" key="8">
    <source>
        <dbReference type="EMBL" id="OXT00208.1"/>
    </source>
</evidence>
<dbReference type="GO" id="GO:0005737">
    <property type="term" value="C:cytoplasm"/>
    <property type="evidence" value="ECO:0007669"/>
    <property type="project" value="UniProtKB-SubCell"/>
</dbReference>
<feature type="domain" description="AB hydrolase-1" evidence="6">
    <location>
        <begin position="299"/>
        <end position="540"/>
    </location>
</feature>
<sequence length="616" mass="69807">MSKREDNKKNTAREKNATDEMKSVSVQDPEAFARNIALAMENAGKAAAAWLRPREEHPENYVGETPEIVKETVNTIMSVRQHFLSDPVRAVDMQTRLMSSMLDVWSRNVSRLAGQNIEPEPEIQRDKRFAGEDWSNNPFYAFLRDSYFALDQWTRSLVEDMEEMDATEKQRAEFFLGQVMNALSPSNFPLTNPTVMREMVESNGENLARGMKMLAEDVERGGGEIRLRQVDARPFKVGDNIAVTPGKVVARNRLCEILQYEPTTKNVLKRPLVIVPPWINKFYILDLNKKKSFISWAVSQGHTVFVISWVNPDERHRNESWGNYARDGIGFALDTVEEITGEDRMNMVGYCVGGTLLSSTLALLAQEGDKRPASATLFTTQVDFEYAGDLKVFATERQVCEIEQELDRKGYLAGDRMANAFNLLRSKELIWPYLVNNYMRGQDPMAFDLLYWNGDQTRMTAANHSFYLRNCYLENNLSAGRMNVDGRTISLSDIKVPIYNLATREDHIAPAKSVHKGCRLFGGPVQLVVSGSGHIAGVVNPPASKKYQYWTNETADFSESYDEWLSGAEEHSGSWWPHWQAWIEDMSDKKVDAREVTGLGGELLGDAPGSYVQMRI</sequence>
<dbReference type="Pfam" id="PF00561">
    <property type="entry name" value="Abhydrolase_1"/>
    <property type="match status" value="1"/>
</dbReference>
<dbReference type="GO" id="GO:0016746">
    <property type="term" value="F:acyltransferase activity"/>
    <property type="evidence" value="ECO:0007669"/>
    <property type="project" value="UniProtKB-KW"/>
</dbReference>
<dbReference type="EMBL" id="NBYO01000002">
    <property type="protein sequence ID" value="OXT00208.1"/>
    <property type="molecule type" value="Genomic_DNA"/>
</dbReference>
<dbReference type="Proteomes" id="UP000215405">
    <property type="component" value="Unassembled WGS sequence"/>
</dbReference>
<dbReference type="SUPFAM" id="SSF53474">
    <property type="entry name" value="alpha/beta-Hydrolases"/>
    <property type="match status" value="1"/>
</dbReference>
<dbReference type="NCBIfam" id="TIGR01838">
    <property type="entry name" value="PHA_synth_I"/>
    <property type="match status" value="1"/>
</dbReference>
<feature type="region of interest" description="Disordered" evidence="5">
    <location>
        <begin position="1"/>
        <end position="24"/>
    </location>
</feature>
<dbReference type="InterPro" id="IPR051321">
    <property type="entry name" value="PHA/PHB_synthase"/>
</dbReference>
<dbReference type="RefSeq" id="WP_094077032.1">
    <property type="nucleotide sequence ID" value="NZ_NBYO01000002.1"/>
</dbReference>
<feature type="domain" description="Poly-beta-hydroxybutyrate polymerase N-terminal" evidence="7">
    <location>
        <begin position="125"/>
        <end position="297"/>
    </location>
</feature>
<accession>A0A231UW90</accession>
<comment type="caution">
    <text evidence="8">The sequence shown here is derived from an EMBL/GenBank/DDBJ whole genome shotgun (WGS) entry which is preliminary data.</text>
</comment>
<reference evidence="9" key="1">
    <citation type="journal article" date="2017" name="Int. J. Syst. Evol. Microbiol.">
        <title>Notoacmeibacter marinus gen. nov., sp. nov., isolated from the gut of a limpet and proposal of Notoacmeibacteraceae fam. nov. in the order Rhizobiales of the class Alphaproteobacteria.</title>
        <authorList>
            <person name="Huang Z."/>
            <person name="Guo F."/>
            <person name="Lai Q."/>
        </authorList>
    </citation>
    <scope>NUCLEOTIDE SEQUENCE [LARGE SCALE GENOMIC DNA]</scope>
    <source>
        <strain evidence="9">XMTR2A4</strain>
    </source>
</reference>
<evidence type="ECO:0000256" key="4">
    <source>
        <dbReference type="ARBA" id="ARBA00023315"/>
    </source>
</evidence>
<dbReference type="Gene3D" id="3.40.50.1820">
    <property type="entry name" value="alpha/beta hydrolase"/>
    <property type="match status" value="1"/>
</dbReference>
<keyword evidence="4" id="KW-0012">Acyltransferase</keyword>
<dbReference type="InterPro" id="IPR029058">
    <property type="entry name" value="AB_hydrolase_fold"/>
</dbReference>
<keyword evidence="3" id="KW-0808">Transferase</keyword>
<dbReference type="Pfam" id="PF07167">
    <property type="entry name" value="PhaC_N"/>
    <property type="match status" value="1"/>
</dbReference>
<dbReference type="PANTHER" id="PTHR36837:SF5">
    <property type="entry name" value="POLY-3-HYDROXYBUTYRATE SYNTHASE"/>
    <property type="match status" value="1"/>
</dbReference>
<name>A0A231UW90_9HYPH</name>
<dbReference type="GO" id="GO:0042619">
    <property type="term" value="P:poly-hydroxybutyrate biosynthetic process"/>
    <property type="evidence" value="ECO:0007669"/>
    <property type="project" value="InterPro"/>
</dbReference>
<evidence type="ECO:0000313" key="9">
    <source>
        <dbReference type="Proteomes" id="UP000215405"/>
    </source>
</evidence>
<evidence type="ECO:0000256" key="2">
    <source>
        <dbReference type="ARBA" id="ARBA00022490"/>
    </source>
</evidence>
<dbReference type="InterPro" id="IPR010963">
    <property type="entry name" value="PHA_synth_I"/>
</dbReference>
<evidence type="ECO:0000256" key="5">
    <source>
        <dbReference type="SAM" id="MobiDB-lite"/>
    </source>
</evidence>
<evidence type="ECO:0000259" key="7">
    <source>
        <dbReference type="Pfam" id="PF07167"/>
    </source>
</evidence>
<protein>
    <submittedName>
        <fullName evidence="8">Class I poly(R)-hydroxyalkanoic acid synthase</fullName>
    </submittedName>
</protein>
<dbReference type="AlphaFoldDB" id="A0A231UW90"/>
<proteinExistence type="predicted"/>
<keyword evidence="2" id="KW-0963">Cytoplasm</keyword>
<keyword evidence="9" id="KW-1185">Reference proteome</keyword>
<evidence type="ECO:0000256" key="3">
    <source>
        <dbReference type="ARBA" id="ARBA00022679"/>
    </source>
</evidence>
<organism evidence="8 9">
    <name type="scientific">Notoacmeibacter marinus</name>
    <dbReference type="NCBI Taxonomy" id="1876515"/>
    <lineage>
        <taxon>Bacteria</taxon>
        <taxon>Pseudomonadati</taxon>
        <taxon>Pseudomonadota</taxon>
        <taxon>Alphaproteobacteria</taxon>
        <taxon>Hyphomicrobiales</taxon>
        <taxon>Notoacmeibacteraceae</taxon>
        <taxon>Notoacmeibacter</taxon>
    </lineage>
</organism>
<dbReference type="InterPro" id="IPR000073">
    <property type="entry name" value="AB_hydrolase_1"/>
</dbReference>
<evidence type="ECO:0000256" key="1">
    <source>
        <dbReference type="ARBA" id="ARBA00004496"/>
    </source>
</evidence>
<comment type="subcellular location">
    <subcellularLocation>
        <location evidence="1">Cytoplasm</location>
    </subcellularLocation>
</comment>
<dbReference type="InterPro" id="IPR010941">
    <property type="entry name" value="PhaC_N"/>
</dbReference>